<feature type="transmembrane region" description="Helical" evidence="1">
    <location>
        <begin position="145"/>
        <end position="163"/>
    </location>
</feature>
<dbReference type="EMBL" id="JBHSXQ010000003">
    <property type="protein sequence ID" value="MFC6905918.1"/>
    <property type="molecule type" value="Genomic_DNA"/>
</dbReference>
<dbReference type="RefSeq" id="WP_340604448.1">
    <property type="nucleotide sequence ID" value="NZ_JBBMXV010000003.1"/>
</dbReference>
<dbReference type="InterPro" id="IPR006160">
    <property type="entry name" value="SCFA_transpt_AtoE"/>
</dbReference>
<evidence type="ECO:0000256" key="1">
    <source>
        <dbReference type="SAM" id="Phobius"/>
    </source>
</evidence>
<dbReference type="AlphaFoldDB" id="A0ABD5V317"/>
<protein>
    <submittedName>
        <fullName evidence="2">TIGR00366 family protein</fullName>
    </submittedName>
</protein>
<sequence length="454" mass="47590">MATRSETAEANDADDDDGFVPFLGSFFPESLALSVLLALLALVVTIPYLAPLDQLELFSTGFYELFALQMALILYWVLSATVVEAPPVGALFDRIAGLIPTGQTAIVYATGAVALAFGWVNWALGLLGGVFIGRRLCRRAREEGVAVHYPSVLTAGLLSLVVANQGPSSPGALLMADAEMAEMTGFLADSAGAVGMAEFALAPANLVPSLVLIATLPLLLVVLAPDDEADRRELGTDPLLEGDIASTLDHYVMPTRSEYTAADFLEQSRLISMVAVVIGVGSAGIHFATGGSLTLLWLLFCLMILGLLVHVRPMAFRSKTTGATRWANHVAIPFMLYGIVFALLSGAGLYDAIGDAVASGAVGPFLASLGLGLLIPDPASVWLIVGPAMVAGEVELLTSLVAVMYGAGLSNLWLGFLFLGILSVRGFDPREFLRYAAAVTAYVSVVVLASVALL</sequence>
<feature type="transmembrane region" description="Helical" evidence="1">
    <location>
        <begin position="206"/>
        <end position="224"/>
    </location>
</feature>
<feature type="transmembrane region" description="Helical" evidence="1">
    <location>
        <begin position="105"/>
        <end position="133"/>
    </location>
</feature>
<name>A0ABD5V317_9EURY</name>
<reference evidence="2 3" key="1">
    <citation type="journal article" date="2019" name="Int. J. Syst. Evol. Microbiol.">
        <title>The Global Catalogue of Microorganisms (GCM) 10K type strain sequencing project: providing services to taxonomists for standard genome sequencing and annotation.</title>
        <authorList>
            <consortium name="The Broad Institute Genomics Platform"/>
            <consortium name="The Broad Institute Genome Sequencing Center for Infectious Disease"/>
            <person name="Wu L."/>
            <person name="Ma J."/>
        </authorList>
    </citation>
    <scope>NUCLEOTIDE SEQUENCE [LARGE SCALE GENOMIC DNA]</scope>
    <source>
        <strain evidence="2 3">CGMCC 1.3240</strain>
    </source>
</reference>
<keyword evidence="1" id="KW-1133">Transmembrane helix</keyword>
<keyword evidence="3" id="KW-1185">Reference proteome</keyword>
<dbReference type="PANTHER" id="PTHR41983">
    <property type="entry name" value="SHORT-CHAIN FATTY ACID TRANSPORTER-RELATED"/>
    <property type="match status" value="1"/>
</dbReference>
<proteinExistence type="predicted"/>
<evidence type="ECO:0000313" key="3">
    <source>
        <dbReference type="Proteomes" id="UP001596312"/>
    </source>
</evidence>
<organism evidence="2 3">
    <name type="scientific">Halalkalicoccus tibetensis</name>
    <dbReference type="NCBI Taxonomy" id="175632"/>
    <lineage>
        <taxon>Archaea</taxon>
        <taxon>Methanobacteriati</taxon>
        <taxon>Methanobacteriota</taxon>
        <taxon>Stenosarchaea group</taxon>
        <taxon>Halobacteria</taxon>
        <taxon>Halobacteriales</taxon>
        <taxon>Halococcaceae</taxon>
        <taxon>Halalkalicoccus</taxon>
    </lineage>
</organism>
<feature type="transmembrane region" description="Helical" evidence="1">
    <location>
        <begin position="396"/>
        <end position="420"/>
    </location>
</feature>
<gene>
    <name evidence="2" type="ORF">ACFQGH_12020</name>
</gene>
<feature type="transmembrane region" description="Helical" evidence="1">
    <location>
        <begin position="31"/>
        <end position="50"/>
    </location>
</feature>
<evidence type="ECO:0000313" key="2">
    <source>
        <dbReference type="EMBL" id="MFC6905918.1"/>
    </source>
</evidence>
<dbReference type="Proteomes" id="UP001596312">
    <property type="component" value="Unassembled WGS sequence"/>
</dbReference>
<feature type="transmembrane region" description="Helical" evidence="1">
    <location>
        <begin position="356"/>
        <end position="375"/>
    </location>
</feature>
<comment type="caution">
    <text evidence="2">The sequence shown here is derived from an EMBL/GenBank/DDBJ whole genome shotgun (WGS) entry which is preliminary data.</text>
</comment>
<feature type="transmembrane region" description="Helical" evidence="1">
    <location>
        <begin position="294"/>
        <end position="311"/>
    </location>
</feature>
<feature type="transmembrane region" description="Helical" evidence="1">
    <location>
        <begin position="62"/>
        <end position="85"/>
    </location>
</feature>
<feature type="transmembrane region" description="Helical" evidence="1">
    <location>
        <begin position="432"/>
        <end position="453"/>
    </location>
</feature>
<dbReference type="PANTHER" id="PTHR41983:SF2">
    <property type="entry name" value="SHORT-CHAIN FATTY ACID TRANSPORTER-RELATED"/>
    <property type="match status" value="1"/>
</dbReference>
<feature type="transmembrane region" description="Helical" evidence="1">
    <location>
        <begin position="331"/>
        <end position="350"/>
    </location>
</feature>
<keyword evidence="1" id="KW-0472">Membrane</keyword>
<dbReference type="Pfam" id="PF02667">
    <property type="entry name" value="SCFA_trans"/>
    <property type="match status" value="1"/>
</dbReference>
<feature type="transmembrane region" description="Helical" evidence="1">
    <location>
        <begin position="270"/>
        <end position="288"/>
    </location>
</feature>
<keyword evidence="1" id="KW-0812">Transmembrane</keyword>
<accession>A0ABD5V317</accession>